<dbReference type="SUPFAM" id="SSF103657">
    <property type="entry name" value="BAR/IMD domain-like"/>
    <property type="match status" value="1"/>
</dbReference>
<dbReference type="SUPFAM" id="SSF57863">
    <property type="entry name" value="ArfGap/RecO-like zinc finger"/>
    <property type="match status" value="1"/>
</dbReference>
<organism evidence="11">
    <name type="scientific">Menopon gallinae</name>
    <name type="common">poultry shaft louse</name>
    <dbReference type="NCBI Taxonomy" id="328185"/>
    <lineage>
        <taxon>Eukaryota</taxon>
        <taxon>Metazoa</taxon>
        <taxon>Ecdysozoa</taxon>
        <taxon>Arthropoda</taxon>
        <taxon>Hexapoda</taxon>
        <taxon>Insecta</taxon>
        <taxon>Pterygota</taxon>
        <taxon>Neoptera</taxon>
        <taxon>Paraneoptera</taxon>
        <taxon>Psocodea</taxon>
        <taxon>Troctomorpha</taxon>
        <taxon>Phthiraptera</taxon>
        <taxon>Amblycera</taxon>
        <taxon>Menoponidae</taxon>
        <taxon>Menopon</taxon>
    </lineage>
</organism>
<dbReference type="InterPro" id="IPR038508">
    <property type="entry name" value="ArfGAP_dom_sf"/>
</dbReference>
<feature type="repeat" description="ANK" evidence="6">
    <location>
        <begin position="736"/>
        <end position="768"/>
    </location>
</feature>
<reference evidence="11" key="1">
    <citation type="journal article" date="2024" name="Gigascience">
        <title>Chromosome-level genome of the poultry shaft louse Menopon gallinae provides insight into the host-switching and adaptive evolution of parasitic lice.</title>
        <authorList>
            <person name="Xu Y."/>
            <person name="Ma L."/>
            <person name="Liu S."/>
            <person name="Liang Y."/>
            <person name="Liu Q."/>
            <person name="He Z."/>
            <person name="Tian L."/>
            <person name="Duan Y."/>
            <person name="Cai W."/>
            <person name="Li H."/>
            <person name="Song F."/>
        </authorList>
    </citation>
    <scope>NUCLEOTIDE SEQUENCE</scope>
    <source>
        <strain evidence="11">Cailab_2023a</strain>
    </source>
</reference>
<dbReference type="FunFam" id="1.20.1270.60:FF:000025">
    <property type="entry name" value="arf-GAP with coiled-coil, ANK repeat and PH domain-containing protein 2"/>
    <property type="match status" value="1"/>
</dbReference>
<dbReference type="Gene3D" id="1.25.40.20">
    <property type="entry name" value="Ankyrin repeat-containing domain"/>
    <property type="match status" value="1"/>
</dbReference>
<sequence length="869" mass="98559">MKPIIEFEECLRDSPKFRALLESEEANVDQLEQRLDKVSKACGLMIEMGKTYVTHQNLFTNSLCELSSYFKEDLQVVNYLNKLIQPLQEMNKFQSILLDQASRIIMTNLTSFIKSDIKKTKESHIEFDKISNLLDAALSRNSQATKSKPAEMEEAQKILNATQSCFRLTALDHVYTISITQAKKRHEILGTLLSYMQAYSTFFHQGSDLCEDLESICKKLGDDIAEMRSDTLKLEKLMENRHSYVKNCDISSISNKTGKSPVMEGYLFKRTSNAFKTWHRRWFVLQDNQLVYRKRSGEDFMTVMEEDLRLCTVKPALDSDRRFCFEVLSPSKYHMLQADSNEMYTAWITALQQGIGAAIQSLQTDIEQEDLQRSENSDNISSSSHSRSESDGSEKLRKPKIWEQLLKIPGNDKCCDCGNPDPKWASINLGITLCIDCSGVHRSLGVHYSKVRSLTLDAWEPEILKVMAELGNSIVNKVYEAEVPKNFTRATPNCNGSIRDTWIRAKYVEKKFVKNFETVPNAANENDTRLSRNTTPVRKWSVRKLRRRPRSNDARGMKKHQHGLKLNSVEEIYDLVNNSSDDEKDVNSSRRSTQSDIQSRPTDEADSDPEKATSKKSLDISRDLNKSMTNLTISEKDSEARDSELSKSCEDISKNSDVLLFGEDLKKHPLDGSIEFPSDQDSTGGEDDNDTIGEEDISKLHPNLLLYKAAAAHNLPVMCEAMGFGADKNWTNSEDLERSALHQAVLSGSVMACEYLILNGSKINVQDQEGNTPLHLATELGHTAQVCLLLKHRADQHVVNSNDVKPLEIAVENANADIVTLLRLGLLNEEMRDSELGSQGDDMFNDVVRDFSQMAYNHPERLVRRHDEK</sequence>
<keyword evidence="4" id="KW-0862">Zinc</keyword>
<feature type="compositionally biased region" description="Basic and acidic residues" evidence="8">
    <location>
        <begin position="608"/>
        <end position="623"/>
    </location>
</feature>
<evidence type="ECO:0000256" key="5">
    <source>
        <dbReference type="ARBA" id="ARBA00023043"/>
    </source>
</evidence>
<keyword evidence="2" id="KW-0677">Repeat</keyword>
<feature type="compositionally biased region" description="Acidic residues" evidence="8">
    <location>
        <begin position="684"/>
        <end position="694"/>
    </location>
</feature>
<feature type="compositionally biased region" description="Basic residues" evidence="8">
    <location>
        <begin position="540"/>
        <end position="549"/>
    </location>
</feature>
<dbReference type="Gene3D" id="1.20.1270.60">
    <property type="entry name" value="Arfaptin homology (AH) domain/BAR domain"/>
    <property type="match status" value="1"/>
</dbReference>
<dbReference type="PROSITE" id="PS50115">
    <property type="entry name" value="ARFGAP"/>
    <property type="match status" value="1"/>
</dbReference>
<dbReference type="PROSITE" id="PS50088">
    <property type="entry name" value="ANK_REPEAT"/>
    <property type="match status" value="2"/>
</dbReference>
<dbReference type="EMBL" id="JARGDH010000005">
    <property type="protein sequence ID" value="KAL0268894.1"/>
    <property type="molecule type" value="Genomic_DNA"/>
</dbReference>
<dbReference type="InterPro" id="IPR002110">
    <property type="entry name" value="Ankyrin_rpt"/>
</dbReference>
<evidence type="ECO:0000256" key="8">
    <source>
        <dbReference type="SAM" id="MobiDB-lite"/>
    </source>
</evidence>
<dbReference type="CDD" id="cd07603">
    <property type="entry name" value="BAR_ACAPs"/>
    <property type="match status" value="1"/>
</dbReference>
<keyword evidence="1" id="KW-0479">Metal-binding</keyword>
<dbReference type="Gene3D" id="1.10.220.150">
    <property type="entry name" value="Arf GTPase activating protein"/>
    <property type="match status" value="1"/>
</dbReference>
<dbReference type="InterPro" id="IPR011993">
    <property type="entry name" value="PH-like_dom_sf"/>
</dbReference>
<evidence type="ECO:0008006" key="12">
    <source>
        <dbReference type="Google" id="ProtNLM"/>
    </source>
</evidence>
<evidence type="ECO:0000313" key="11">
    <source>
        <dbReference type="EMBL" id="KAL0268894.1"/>
    </source>
</evidence>
<keyword evidence="3 7" id="KW-0863">Zinc-finger</keyword>
<feature type="region of interest" description="Disordered" evidence="8">
    <location>
        <begin position="367"/>
        <end position="396"/>
    </location>
</feature>
<dbReference type="PANTHER" id="PTHR23180:SF399">
    <property type="entry name" value="BLOWN FUSE, ISOFORM A-RELATED"/>
    <property type="match status" value="1"/>
</dbReference>
<proteinExistence type="predicted"/>
<dbReference type="InterPro" id="IPR001164">
    <property type="entry name" value="ArfGAP_dom"/>
</dbReference>
<dbReference type="GO" id="GO:0005737">
    <property type="term" value="C:cytoplasm"/>
    <property type="evidence" value="ECO:0007669"/>
    <property type="project" value="InterPro"/>
</dbReference>
<evidence type="ECO:0000256" key="1">
    <source>
        <dbReference type="ARBA" id="ARBA00022723"/>
    </source>
</evidence>
<dbReference type="InterPro" id="IPR036770">
    <property type="entry name" value="Ankyrin_rpt-contain_sf"/>
</dbReference>
<evidence type="ECO:0000256" key="6">
    <source>
        <dbReference type="PROSITE-ProRule" id="PRU00023"/>
    </source>
</evidence>
<dbReference type="FunFam" id="1.10.220.150:FF:000007">
    <property type="entry name" value="Arf-GAP with coiled-coil, ANK repeat and PH domain-containing protein 2"/>
    <property type="match status" value="1"/>
</dbReference>
<dbReference type="SMART" id="SM00105">
    <property type="entry name" value="ArfGap"/>
    <property type="match status" value="1"/>
</dbReference>
<feature type="region of interest" description="Disordered" evidence="8">
    <location>
        <begin position="629"/>
        <end position="648"/>
    </location>
</feature>
<accession>A0AAW2HGI5</accession>
<dbReference type="Pfam" id="PF12796">
    <property type="entry name" value="Ank_2"/>
    <property type="match status" value="1"/>
</dbReference>
<dbReference type="InterPro" id="IPR045258">
    <property type="entry name" value="ACAP1/2/3-like"/>
</dbReference>
<dbReference type="PROSITE" id="PS50297">
    <property type="entry name" value="ANK_REP_REGION"/>
    <property type="match status" value="1"/>
</dbReference>
<evidence type="ECO:0000259" key="9">
    <source>
        <dbReference type="PROSITE" id="PS50003"/>
    </source>
</evidence>
<dbReference type="Gene3D" id="2.30.29.30">
    <property type="entry name" value="Pleckstrin-homology domain (PH domain)/Phosphotyrosine-binding domain (PTB)"/>
    <property type="match status" value="1"/>
</dbReference>
<gene>
    <name evidence="11" type="ORF">PYX00_010679</name>
</gene>
<comment type="caution">
    <text evidence="11">The sequence shown here is derived from an EMBL/GenBank/DDBJ whole genome shotgun (WGS) entry which is preliminary data.</text>
</comment>
<feature type="domain" description="Arf-GAP" evidence="10">
    <location>
        <begin position="399"/>
        <end position="520"/>
    </location>
</feature>
<dbReference type="Pfam" id="PF00169">
    <property type="entry name" value="PH"/>
    <property type="match status" value="1"/>
</dbReference>
<feature type="region of interest" description="Disordered" evidence="8">
    <location>
        <begin position="524"/>
        <end position="564"/>
    </location>
</feature>
<dbReference type="AlphaFoldDB" id="A0AAW2HGI5"/>
<dbReference type="CDD" id="cd08835">
    <property type="entry name" value="ArfGap_ACAP"/>
    <property type="match status" value="1"/>
</dbReference>
<dbReference type="GO" id="GO:0005096">
    <property type="term" value="F:GTPase activator activity"/>
    <property type="evidence" value="ECO:0007669"/>
    <property type="project" value="InterPro"/>
</dbReference>
<dbReference type="InterPro" id="IPR027267">
    <property type="entry name" value="AH/BAR_dom_sf"/>
</dbReference>
<dbReference type="InterPro" id="IPR001849">
    <property type="entry name" value="PH_domain"/>
</dbReference>
<evidence type="ECO:0000256" key="3">
    <source>
        <dbReference type="ARBA" id="ARBA00022771"/>
    </source>
</evidence>
<keyword evidence="5 6" id="KW-0040">ANK repeat</keyword>
<dbReference type="SMART" id="SM00248">
    <property type="entry name" value="ANK"/>
    <property type="match status" value="2"/>
</dbReference>
<feature type="compositionally biased region" description="Polar residues" evidence="8">
    <location>
        <begin position="589"/>
        <end position="600"/>
    </location>
</feature>
<dbReference type="Pfam" id="PF01412">
    <property type="entry name" value="ArfGap"/>
    <property type="match status" value="1"/>
</dbReference>
<dbReference type="CDD" id="cd13250">
    <property type="entry name" value="PH_ACAP"/>
    <property type="match status" value="1"/>
</dbReference>
<dbReference type="PRINTS" id="PR00405">
    <property type="entry name" value="REVINTRACTNG"/>
</dbReference>
<evidence type="ECO:0000256" key="7">
    <source>
        <dbReference type="PROSITE-ProRule" id="PRU00288"/>
    </source>
</evidence>
<feature type="compositionally biased region" description="Basic and acidic residues" evidence="8">
    <location>
        <begin position="634"/>
        <end position="648"/>
    </location>
</feature>
<name>A0AAW2HGI5_9NEOP</name>
<feature type="compositionally biased region" description="Polar residues" evidence="8">
    <location>
        <begin position="524"/>
        <end position="536"/>
    </location>
</feature>
<evidence type="ECO:0000256" key="2">
    <source>
        <dbReference type="ARBA" id="ARBA00022737"/>
    </source>
</evidence>
<feature type="compositionally biased region" description="Basic and acidic residues" evidence="8">
    <location>
        <begin position="386"/>
        <end position="396"/>
    </location>
</feature>
<dbReference type="FunFam" id="2.30.29.30:FF:000026">
    <property type="entry name" value="Arf-GAP with coiled-coil, ANK repeat and PH domain-containing protein 2"/>
    <property type="match status" value="1"/>
</dbReference>
<evidence type="ECO:0000256" key="4">
    <source>
        <dbReference type="ARBA" id="ARBA00022833"/>
    </source>
</evidence>
<protein>
    <recommendedName>
        <fullName evidence="12">Arf-GAP with coiled-coil, ANK repeat and PH domain-containing protein 2</fullName>
    </recommendedName>
</protein>
<dbReference type="SUPFAM" id="SSF50729">
    <property type="entry name" value="PH domain-like"/>
    <property type="match status" value="1"/>
</dbReference>
<evidence type="ECO:0000259" key="10">
    <source>
        <dbReference type="PROSITE" id="PS50115"/>
    </source>
</evidence>
<feature type="region of interest" description="Disordered" evidence="8">
    <location>
        <begin position="670"/>
        <end position="694"/>
    </location>
</feature>
<dbReference type="SMART" id="SM00233">
    <property type="entry name" value="PH"/>
    <property type="match status" value="1"/>
</dbReference>
<feature type="repeat" description="ANK" evidence="6">
    <location>
        <begin position="769"/>
        <end position="801"/>
    </location>
</feature>
<dbReference type="SUPFAM" id="SSF48403">
    <property type="entry name" value="Ankyrin repeat"/>
    <property type="match status" value="1"/>
</dbReference>
<dbReference type="InterPro" id="IPR037278">
    <property type="entry name" value="ARFGAP/RecO"/>
</dbReference>
<feature type="domain" description="PH" evidence="9">
    <location>
        <begin position="260"/>
        <end position="356"/>
    </location>
</feature>
<dbReference type="GO" id="GO:0008270">
    <property type="term" value="F:zinc ion binding"/>
    <property type="evidence" value="ECO:0007669"/>
    <property type="project" value="UniProtKB-KW"/>
</dbReference>
<dbReference type="Pfam" id="PF16746">
    <property type="entry name" value="BAR_3"/>
    <property type="match status" value="1"/>
</dbReference>
<dbReference type="PROSITE" id="PS50003">
    <property type="entry name" value="PH_DOMAIN"/>
    <property type="match status" value="1"/>
</dbReference>
<dbReference type="InterPro" id="IPR004148">
    <property type="entry name" value="BAR_dom"/>
</dbReference>
<dbReference type="PANTHER" id="PTHR23180">
    <property type="entry name" value="CENTAURIN/ARF"/>
    <property type="match status" value="1"/>
</dbReference>
<feature type="region of interest" description="Disordered" evidence="8">
    <location>
        <begin position="578"/>
        <end position="623"/>
    </location>
</feature>